<organism evidence="1 2">
    <name type="scientific">Dallia pectoralis</name>
    <name type="common">Alaska blackfish</name>
    <dbReference type="NCBI Taxonomy" id="75939"/>
    <lineage>
        <taxon>Eukaryota</taxon>
        <taxon>Metazoa</taxon>
        <taxon>Chordata</taxon>
        <taxon>Craniata</taxon>
        <taxon>Vertebrata</taxon>
        <taxon>Euteleostomi</taxon>
        <taxon>Actinopterygii</taxon>
        <taxon>Neopterygii</taxon>
        <taxon>Teleostei</taxon>
        <taxon>Protacanthopterygii</taxon>
        <taxon>Esociformes</taxon>
        <taxon>Umbridae</taxon>
        <taxon>Dallia</taxon>
    </lineage>
</organism>
<proteinExistence type="predicted"/>
<reference evidence="1" key="1">
    <citation type="submission" date="2021-05" db="EMBL/GenBank/DDBJ databases">
        <authorList>
            <person name="Pan Q."/>
            <person name="Jouanno E."/>
            <person name="Zahm M."/>
            <person name="Klopp C."/>
            <person name="Cabau C."/>
            <person name="Louis A."/>
            <person name="Berthelot C."/>
            <person name="Parey E."/>
            <person name="Roest Crollius H."/>
            <person name="Montfort J."/>
            <person name="Robinson-Rechavi M."/>
            <person name="Bouchez O."/>
            <person name="Lampietro C."/>
            <person name="Lopez Roques C."/>
            <person name="Donnadieu C."/>
            <person name="Postlethwait J."/>
            <person name="Bobe J."/>
            <person name="Dillon D."/>
            <person name="Chandos A."/>
            <person name="von Hippel F."/>
            <person name="Guiguen Y."/>
        </authorList>
    </citation>
    <scope>NUCLEOTIDE SEQUENCE</scope>
    <source>
        <strain evidence="1">YG-Jan2019</strain>
    </source>
</reference>
<dbReference type="Proteomes" id="UP001157502">
    <property type="component" value="Chromosome 20"/>
</dbReference>
<name>A0ACC2FXX9_DALPE</name>
<evidence type="ECO:0000313" key="1">
    <source>
        <dbReference type="EMBL" id="KAJ7996080.1"/>
    </source>
</evidence>
<sequence length="109" mass="12070">MFKAEAGRADRQRYVKPPTAQAHCTRRCVLAWAASRFPKGQAAKKDGAPVIGWQGGRAVLRLSLSACLRRPWTLNSPPDRLMHQSLSLQRQATNLHKARDSSGMTGIFT</sequence>
<protein>
    <submittedName>
        <fullName evidence="1">Uncharacterized protein</fullName>
    </submittedName>
</protein>
<dbReference type="EMBL" id="CM055747">
    <property type="protein sequence ID" value="KAJ7996080.1"/>
    <property type="molecule type" value="Genomic_DNA"/>
</dbReference>
<evidence type="ECO:0000313" key="2">
    <source>
        <dbReference type="Proteomes" id="UP001157502"/>
    </source>
</evidence>
<accession>A0ACC2FXX9</accession>
<keyword evidence="2" id="KW-1185">Reference proteome</keyword>
<gene>
    <name evidence="1" type="ORF">DPEC_G00233360</name>
</gene>
<comment type="caution">
    <text evidence="1">The sequence shown here is derived from an EMBL/GenBank/DDBJ whole genome shotgun (WGS) entry which is preliminary data.</text>
</comment>